<dbReference type="Proteomes" id="UP000707352">
    <property type="component" value="Unassembled WGS sequence"/>
</dbReference>
<sequence length="107" mass="11510">MQEVYSDGVSEITVTGPIVRIDLMSLSPAERDIHGNPKPVLRQRIVMPVDAFANSVELMQKAVAGLIEAGSIKQTPVSSIDDRRVNGTAEETTLSSLGRNSSPNFSN</sequence>
<feature type="region of interest" description="Disordered" evidence="1">
    <location>
        <begin position="77"/>
        <end position="107"/>
    </location>
</feature>
<name>A0ABX0V7B5_9HYPH</name>
<feature type="compositionally biased region" description="Polar residues" evidence="1">
    <location>
        <begin position="89"/>
        <end position="107"/>
    </location>
</feature>
<accession>A0ABX0V7B5</accession>
<protein>
    <submittedName>
        <fullName evidence="2">Uncharacterized protein</fullName>
    </submittedName>
</protein>
<evidence type="ECO:0000256" key="1">
    <source>
        <dbReference type="SAM" id="MobiDB-lite"/>
    </source>
</evidence>
<reference evidence="2 3" key="1">
    <citation type="submission" date="2020-03" db="EMBL/GenBank/DDBJ databases">
        <title>The genome sequence of Microvirga sp. c23x22.</title>
        <authorList>
            <person name="Zhang X."/>
        </authorList>
    </citation>
    <scope>NUCLEOTIDE SEQUENCE [LARGE SCALE GENOMIC DNA]</scope>
    <source>
        <strain evidence="3">c23x22</strain>
    </source>
</reference>
<gene>
    <name evidence="2" type="ORF">HB375_03630</name>
</gene>
<evidence type="ECO:0000313" key="3">
    <source>
        <dbReference type="Proteomes" id="UP000707352"/>
    </source>
</evidence>
<keyword evidence="3" id="KW-1185">Reference proteome</keyword>
<comment type="caution">
    <text evidence="2">The sequence shown here is derived from an EMBL/GenBank/DDBJ whole genome shotgun (WGS) entry which is preliminary data.</text>
</comment>
<dbReference type="EMBL" id="JAATJS010000001">
    <property type="protein sequence ID" value="NIX75704.1"/>
    <property type="molecule type" value="Genomic_DNA"/>
</dbReference>
<proteinExistence type="predicted"/>
<dbReference type="RefSeq" id="WP_167671565.1">
    <property type="nucleotide sequence ID" value="NZ_JAATJS010000001.1"/>
</dbReference>
<organism evidence="2 3">
    <name type="scientific">Microvirga terricola</name>
    <dbReference type="NCBI Taxonomy" id="2719797"/>
    <lineage>
        <taxon>Bacteria</taxon>
        <taxon>Pseudomonadati</taxon>
        <taxon>Pseudomonadota</taxon>
        <taxon>Alphaproteobacteria</taxon>
        <taxon>Hyphomicrobiales</taxon>
        <taxon>Methylobacteriaceae</taxon>
        <taxon>Microvirga</taxon>
    </lineage>
</organism>
<evidence type="ECO:0000313" key="2">
    <source>
        <dbReference type="EMBL" id="NIX75704.1"/>
    </source>
</evidence>